<keyword evidence="1" id="KW-0812">Transmembrane</keyword>
<dbReference type="Proteomes" id="UP000500826">
    <property type="component" value="Chromosome"/>
</dbReference>
<name>A0ABX6P602_9BURK</name>
<evidence type="ECO:0000313" key="2">
    <source>
        <dbReference type="EMBL" id="QJW85510.1"/>
    </source>
</evidence>
<keyword evidence="1" id="KW-0472">Membrane</keyword>
<accession>A0ABX6P602</accession>
<sequence>MDNLWIFSFLVPGIIAMPGVDMAFVLSSPWWMDADRAPRPSPGWSPAASCTW</sequence>
<reference evidence="2 3" key="2">
    <citation type="submission" date="2020-05" db="EMBL/GenBank/DDBJ databases">
        <authorList>
            <person name="Khan S.A."/>
            <person name="Jeon C.O."/>
            <person name="Chun B.H."/>
        </authorList>
    </citation>
    <scope>NUCLEOTIDE SEQUENCE [LARGE SCALE GENOMIC DNA]</scope>
    <source>
        <strain evidence="2 3">H242</strain>
    </source>
</reference>
<keyword evidence="3" id="KW-1185">Reference proteome</keyword>
<gene>
    <name evidence="2" type="ORF">HK414_26120</name>
</gene>
<evidence type="ECO:0000313" key="3">
    <source>
        <dbReference type="Proteomes" id="UP000500826"/>
    </source>
</evidence>
<keyword evidence="1" id="KW-1133">Transmembrane helix</keyword>
<protein>
    <submittedName>
        <fullName evidence="2">Uncharacterized protein</fullName>
    </submittedName>
</protein>
<organism evidence="2 3">
    <name type="scientific">Ramlibacter terrae</name>
    <dbReference type="NCBI Taxonomy" id="2732511"/>
    <lineage>
        <taxon>Bacteria</taxon>
        <taxon>Pseudomonadati</taxon>
        <taxon>Pseudomonadota</taxon>
        <taxon>Betaproteobacteria</taxon>
        <taxon>Burkholderiales</taxon>
        <taxon>Comamonadaceae</taxon>
        <taxon>Ramlibacter</taxon>
    </lineage>
</organism>
<evidence type="ECO:0000256" key="1">
    <source>
        <dbReference type="SAM" id="Phobius"/>
    </source>
</evidence>
<proteinExistence type="predicted"/>
<reference evidence="2 3" key="1">
    <citation type="submission" date="2020-05" db="EMBL/GenBank/DDBJ databases">
        <title>Ramlibacter rhizophilus sp. nov., isolated from rhizosphere soil of national flower Mugunghwa from South Korea.</title>
        <authorList>
            <person name="Zheng-Fei Y."/>
            <person name="Huan T."/>
        </authorList>
    </citation>
    <scope>NUCLEOTIDE SEQUENCE [LARGE SCALE GENOMIC DNA]</scope>
    <source>
        <strain evidence="2 3">H242</strain>
    </source>
</reference>
<feature type="transmembrane region" description="Helical" evidence="1">
    <location>
        <begin position="6"/>
        <end position="26"/>
    </location>
</feature>
<dbReference type="EMBL" id="CP053418">
    <property type="protein sequence ID" value="QJW85510.1"/>
    <property type="molecule type" value="Genomic_DNA"/>
</dbReference>